<feature type="signal peptide" evidence="2">
    <location>
        <begin position="1"/>
        <end position="21"/>
    </location>
</feature>
<evidence type="ECO:0000313" key="3">
    <source>
        <dbReference type="EMBL" id="RKE95385.1"/>
    </source>
</evidence>
<dbReference type="InterPro" id="IPR015943">
    <property type="entry name" value="WD40/YVTN_repeat-like_dom_sf"/>
</dbReference>
<keyword evidence="2" id="KW-0732">Signal</keyword>
<dbReference type="PANTHER" id="PTHR43739">
    <property type="entry name" value="XYLOGLUCANASE (EUROFUNG)"/>
    <property type="match status" value="1"/>
</dbReference>
<dbReference type="CDD" id="cd15482">
    <property type="entry name" value="Sialidase_non-viral"/>
    <property type="match status" value="2"/>
</dbReference>
<proteinExistence type="predicted"/>
<evidence type="ECO:0000256" key="1">
    <source>
        <dbReference type="SAM" id="Coils"/>
    </source>
</evidence>
<sequence length="1093" mass="121906">MKKSTILYVVVFLLSLQFSHAQKKSKKEDKQPLDEIKIDGLKWRSIGPSLTSGRISDVAVNPNNPFEYYVAASAGGVWKTINSGIEFTPIFDNEGSYSIGCITIDPNNTNVIWVGTGENNNQRSVSYGDGIYKSLDGGNSWKNMGLETSEHIGRIIVHPEDSNIVYVAAIGPLWSKGGDRGLYRTTDGGENWEAVLTVDEHTGVNDVVMDPRNPDVLYASTFQRRRHVYTYVGGGPGSGMHKSTDGGTTWTEINKGLPTTELGRIGLAISPADPEIIYAIVEAADGKGGFFASTNRGASWDKRGKHKTSGNYYQEIIADPIEPNTIYSMDTWMSVSHDGGKSFQKVGEVFKHVDNHCMWIDPNNNKHWLVGCDGGMYETFDAAKTWDFKENIPVTQFYKVAVDNDYPFYNVYGGTQDNFSIGGPSRVLTNHGITNFDWFITNGGDGFESQIDPDNPDIVYAQSQNGFLVRYDKKSGEIVGIQPSEKENENAYRFNWDSPLVVSRHASGRLYFAGNKVFRSNDYGNSWDVISDDLSQQINRNTLKVYDRVVSIDAVAKNGSTSLYGAVVALSESPIDENLIAAGTDDGIIHISENGGNTWRKVSNISGAPKLSYVNSIFLSKHDVNTLYVAFNHHKFGDFKPYIFKSSDKGQTWSNISSNLPKGSVYSIEEDHVDPNLIFCGTEYGAFFSPNKGQRWKELAAGLPTIAVRDITIQERENDLVLGTFGRGFYVLDDYSALRNIENNKPSETAKIYSVRDALSWEKSLPLGLPGKSFQGDNFYTAPNLGPEAMITYYYNEDYKSLKDKRSKKEKELIENESNTPYPSYNEYKTEVEEAEAKLVFTIKNDKGQVVKKVLKKPTKGVQRFHWDLRYTLQNPINLNKSSFYNPWAAIDEGTLVEPGTYTVDMQLYKNNELTKLAGPVTFKVKALDNTVMPAENRAAKVAFQKDVMQLEADYGACQSIIKETNTKLKHIKEAIMRSDQPFGELTKSVVAIENKLKQIGIDLYGDSVKSKLDISQPKSPASRIGVISYEQKYSTSAPTKTHRDSYAIAKSKIDAIKKRVESIYNSDIKQLEDKLIKSGAAYTPGRGYDFEN</sequence>
<protein>
    <submittedName>
        <fullName evidence="3">Photosystem II stability/assembly factor-like uncharacterized protein</fullName>
    </submittedName>
</protein>
<reference evidence="3 4" key="1">
    <citation type="submission" date="2018-09" db="EMBL/GenBank/DDBJ databases">
        <title>Genomic Encyclopedia of Archaeal and Bacterial Type Strains, Phase II (KMG-II): from individual species to whole genera.</title>
        <authorList>
            <person name="Goeker M."/>
        </authorList>
    </citation>
    <scope>NUCLEOTIDE SEQUENCE [LARGE SCALE GENOMIC DNA]</scope>
    <source>
        <strain evidence="3 4">DSM 26283</strain>
    </source>
</reference>
<dbReference type="SUPFAM" id="SSF50939">
    <property type="entry name" value="Sialidases"/>
    <property type="match status" value="2"/>
</dbReference>
<feature type="chain" id="PRO_5019491713" evidence="2">
    <location>
        <begin position="22"/>
        <end position="1093"/>
    </location>
</feature>
<evidence type="ECO:0000256" key="2">
    <source>
        <dbReference type="SAM" id="SignalP"/>
    </source>
</evidence>
<dbReference type="RefSeq" id="WP_120200695.1">
    <property type="nucleotide sequence ID" value="NZ_RAQJ01000002.1"/>
</dbReference>
<dbReference type="EMBL" id="RAQJ01000002">
    <property type="protein sequence ID" value="RKE95385.1"/>
    <property type="molecule type" value="Genomic_DNA"/>
</dbReference>
<dbReference type="Gene3D" id="2.60.40.4070">
    <property type="match status" value="1"/>
</dbReference>
<gene>
    <name evidence="3" type="ORF">BXY80_1572</name>
</gene>
<dbReference type="Proteomes" id="UP000284892">
    <property type="component" value="Unassembled WGS sequence"/>
</dbReference>
<name>A0A420DMF7_9FLAO</name>
<keyword evidence="4" id="KW-1185">Reference proteome</keyword>
<dbReference type="Gene3D" id="2.130.10.10">
    <property type="entry name" value="YVTN repeat-like/Quinoprotein amine dehydrogenase"/>
    <property type="match status" value="4"/>
</dbReference>
<dbReference type="OrthoDB" id="9757809at2"/>
<accession>A0A420DMF7</accession>
<feature type="coiled-coil region" evidence="1">
    <location>
        <begin position="799"/>
        <end position="845"/>
    </location>
</feature>
<organism evidence="3 4">
    <name type="scientific">Ichthyenterobacterium magnum</name>
    <dbReference type="NCBI Taxonomy" id="1230530"/>
    <lineage>
        <taxon>Bacteria</taxon>
        <taxon>Pseudomonadati</taxon>
        <taxon>Bacteroidota</taxon>
        <taxon>Flavobacteriia</taxon>
        <taxon>Flavobacteriales</taxon>
        <taxon>Flavobacteriaceae</taxon>
        <taxon>Ichthyenterobacterium</taxon>
    </lineage>
</organism>
<dbReference type="GO" id="GO:0010411">
    <property type="term" value="P:xyloglucan metabolic process"/>
    <property type="evidence" value="ECO:0007669"/>
    <property type="project" value="TreeGrafter"/>
</dbReference>
<dbReference type="PANTHER" id="PTHR43739:SF5">
    <property type="entry name" value="EXO-ALPHA-SIALIDASE"/>
    <property type="match status" value="1"/>
</dbReference>
<keyword evidence="1" id="KW-0175">Coiled coil</keyword>
<evidence type="ECO:0000313" key="4">
    <source>
        <dbReference type="Proteomes" id="UP000284892"/>
    </source>
</evidence>
<dbReference type="AlphaFoldDB" id="A0A420DMF7"/>
<dbReference type="InterPro" id="IPR036278">
    <property type="entry name" value="Sialidase_sf"/>
</dbReference>
<comment type="caution">
    <text evidence="3">The sequence shown here is derived from an EMBL/GenBank/DDBJ whole genome shotgun (WGS) entry which is preliminary data.</text>
</comment>
<dbReference type="InterPro" id="IPR052025">
    <property type="entry name" value="Xyloglucanase_GH74"/>
</dbReference>